<dbReference type="InterPro" id="IPR012337">
    <property type="entry name" value="RNaseH-like_sf"/>
</dbReference>
<evidence type="ECO:0000313" key="8">
    <source>
        <dbReference type="Proteomes" id="UP000049828"/>
    </source>
</evidence>
<dbReference type="EMBL" id="CVRS01000142">
    <property type="protein sequence ID" value="CRL43503.1"/>
    <property type="molecule type" value="Genomic_DNA"/>
</dbReference>
<reference evidence="6" key="2">
    <citation type="submission" date="2015-05" db="EMBL/GenBank/DDBJ databases">
        <authorList>
            <person name="Wang D.B."/>
            <person name="Wang M."/>
        </authorList>
    </citation>
    <scope>NUCLEOTIDE SEQUENCE [LARGE SCALE GENOMIC DNA]</scope>
    <source>
        <strain evidence="6">L1-83</strain>
    </source>
</reference>
<keyword evidence="8" id="KW-1185">Reference proteome</keyword>
<dbReference type="OrthoDB" id="9794050at2"/>
<dbReference type="GO" id="GO:0003677">
    <property type="term" value="F:DNA binding"/>
    <property type="evidence" value="ECO:0007669"/>
    <property type="project" value="UniProtKB-KW"/>
</dbReference>
<dbReference type="Gene3D" id="3.90.350.10">
    <property type="entry name" value="Transposase Inhibitor Protein From Tn5, Chain A, domain 1"/>
    <property type="match status" value="1"/>
</dbReference>
<dbReference type="PANTHER" id="PTHR33258">
    <property type="entry name" value="TRANSPOSASE INSL FOR INSERTION SEQUENCE ELEMENT IS186A-RELATED"/>
    <property type="match status" value="1"/>
</dbReference>
<evidence type="ECO:0000313" key="6">
    <source>
        <dbReference type="EMBL" id="CRL43503.1"/>
    </source>
</evidence>
<accession>A0A0M6X302</accession>
<dbReference type="GO" id="GO:0004803">
    <property type="term" value="F:transposase activity"/>
    <property type="evidence" value="ECO:0007669"/>
    <property type="project" value="InterPro"/>
</dbReference>
<evidence type="ECO:0000256" key="1">
    <source>
        <dbReference type="ARBA" id="ARBA00010075"/>
    </source>
</evidence>
<dbReference type="GO" id="GO:0006313">
    <property type="term" value="P:DNA transposition"/>
    <property type="evidence" value="ECO:0007669"/>
    <property type="project" value="InterPro"/>
</dbReference>
<dbReference type="Proteomes" id="UP000049828">
    <property type="component" value="Unassembled WGS sequence"/>
</dbReference>
<proteinExistence type="inferred from homology"/>
<name>A0A0M6X302_9FIRM</name>
<evidence type="ECO:0000313" key="9">
    <source>
        <dbReference type="Proteomes" id="UP000285820"/>
    </source>
</evidence>
<comment type="similarity">
    <text evidence="1">Belongs to the transposase 11 family.</text>
</comment>
<dbReference type="Proteomes" id="UP000285820">
    <property type="component" value="Unassembled WGS sequence"/>
</dbReference>
<protein>
    <submittedName>
        <fullName evidence="7">IS4 family transposase</fullName>
    </submittedName>
    <submittedName>
        <fullName evidence="6">Transposase DDE domain</fullName>
    </submittedName>
</protein>
<evidence type="ECO:0000313" key="7">
    <source>
        <dbReference type="EMBL" id="RGR69270.1"/>
    </source>
</evidence>
<reference evidence="8" key="1">
    <citation type="submission" date="2015-05" db="EMBL/GenBank/DDBJ databases">
        <authorList>
            <consortium name="Pathogen Informatics"/>
        </authorList>
    </citation>
    <scope>NUCLEOTIDE SEQUENCE [LARGE SCALE GENOMIC DNA]</scope>
    <source>
        <strain evidence="8">L1-83</strain>
    </source>
</reference>
<dbReference type="NCBIfam" id="NF033592">
    <property type="entry name" value="transpos_IS4_1"/>
    <property type="match status" value="1"/>
</dbReference>
<dbReference type="InterPro" id="IPR047952">
    <property type="entry name" value="Transpos_IS4"/>
</dbReference>
<evidence type="ECO:0000256" key="4">
    <source>
        <dbReference type="ARBA" id="ARBA00023172"/>
    </source>
</evidence>
<feature type="domain" description="Transposase IS4-like" evidence="5">
    <location>
        <begin position="108"/>
        <end position="355"/>
    </location>
</feature>
<keyword evidence="3" id="KW-0238">DNA-binding</keyword>
<evidence type="ECO:0000256" key="2">
    <source>
        <dbReference type="ARBA" id="ARBA00022578"/>
    </source>
</evidence>
<dbReference type="STRING" id="360807.ERS852392_02441"/>
<sequence>MSNYINQVSDSLKNHISELANNPCLFLRNPNVDFSRKRKIDFKTFIGIMMNSGGATMSKELLDFFDFDKNTPSVSAFTQQRSKVLPEAFEYLFKSFTDDNLPTTNNYHGYRLIACDGSNLTIATNQKDPETFWERNQHGSIVNKLHLNAFYDVLNRIYTDVLVQTAADYNEFRACATMIDRSKLENVIPVADRGYENYNIFAHAIEKGWKFAIRVKDKNSNGIASGSNLPPNDEFDIDITQIFSRENTKTTKNAGYKWMPVNQVFDYLPRKSDKTYELSFRIIRFPIGSNSYEIIITNLDRNIFDVKKIKEIYHLRWGIETSFRELKYAIGLTGFHARKPDFIKQEIYARLLLYNYCELITTHVIKQMKNNDKTKQVNFTIAIYICREYLRNKRNLSPPDVINLIEKHVLPVRPGRKDPRKVKPQASVSFLYRVA</sequence>
<keyword evidence="2" id="KW-0815">Transposition</keyword>
<dbReference type="RefSeq" id="WP_118125724.1">
    <property type="nucleotide sequence ID" value="NZ_CVRS01000142.1"/>
</dbReference>
<dbReference type="InterPro" id="IPR002559">
    <property type="entry name" value="Transposase_11"/>
</dbReference>
<keyword evidence="4" id="KW-0233">DNA recombination</keyword>
<dbReference type="Pfam" id="PF01609">
    <property type="entry name" value="DDE_Tnp_1"/>
    <property type="match status" value="1"/>
</dbReference>
<reference evidence="7 9" key="3">
    <citation type="submission" date="2018-08" db="EMBL/GenBank/DDBJ databases">
        <title>A genome reference for cultivated species of the human gut microbiota.</title>
        <authorList>
            <person name="Zou Y."/>
            <person name="Xue W."/>
            <person name="Luo G."/>
        </authorList>
    </citation>
    <scope>NUCLEOTIDE SEQUENCE [LARGE SCALE GENOMIC DNA]</scope>
    <source>
        <strain evidence="7 9">AF24-4</strain>
    </source>
</reference>
<organism evidence="6 8">
    <name type="scientific">Roseburia inulinivorans</name>
    <dbReference type="NCBI Taxonomy" id="360807"/>
    <lineage>
        <taxon>Bacteria</taxon>
        <taxon>Bacillati</taxon>
        <taxon>Bacillota</taxon>
        <taxon>Clostridia</taxon>
        <taxon>Lachnospirales</taxon>
        <taxon>Lachnospiraceae</taxon>
        <taxon>Roseburia</taxon>
    </lineage>
</organism>
<evidence type="ECO:0000259" key="5">
    <source>
        <dbReference type="Pfam" id="PF01609"/>
    </source>
</evidence>
<dbReference type="EMBL" id="QRUN01000006">
    <property type="protein sequence ID" value="RGR69270.1"/>
    <property type="molecule type" value="Genomic_DNA"/>
</dbReference>
<dbReference type="PANTHER" id="PTHR33258:SF1">
    <property type="entry name" value="TRANSPOSASE INSL FOR INSERTION SEQUENCE ELEMENT IS186A-RELATED"/>
    <property type="match status" value="1"/>
</dbReference>
<dbReference type="SUPFAM" id="SSF53098">
    <property type="entry name" value="Ribonuclease H-like"/>
    <property type="match status" value="1"/>
</dbReference>
<evidence type="ECO:0000256" key="3">
    <source>
        <dbReference type="ARBA" id="ARBA00023125"/>
    </source>
</evidence>
<gene>
    <name evidence="7" type="ORF">DWY29_06355</name>
    <name evidence="6" type="ORF">RIL183_11031</name>
</gene>
<dbReference type="AlphaFoldDB" id="A0A0M6X302"/>